<dbReference type="PANTHER" id="PTHR19443:SF6">
    <property type="entry name" value="HEXOKINASE-4"/>
    <property type="match status" value="1"/>
</dbReference>
<keyword evidence="5" id="KW-0547">Nucleotide-binding</keyword>
<dbReference type="Proteomes" id="UP001418222">
    <property type="component" value="Unassembled WGS sequence"/>
</dbReference>
<proteinExistence type="inferred from homology"/>
<name>A0AAP0BBA5_9ASPA</name>
<evidence type="ECO:0000256" key="1">
    <source>
        <dbReference type="ARBA" id="ARBA00004921"/>
    </source>
</evidence>
<dbReference type="GO" id="GO:0006096">
    <property type="term" value="P:glycolytic process"/>
    <property type="evidence" value="ECO:0007669"/>
    <property type="project" value="UniProtKB-KW"/>
</dbReference>
<dbReference type="GO" id="GO:0005536">
    <property type="term" value="F:D-glucose binding"/>
    <property type="evidence" value="ECO:0007669"/>
    <property type="project" value="InterPro"/>
</dbReference>
<comment type="catalytic activity">
    <reaction evidence="4">
        <text>D-fructose + ATP = D-fructose 6-phosphate + ADP + H(+)</text>
        <dbReference type="Rhea" id="RHEA:16125"/>
        <dbReference type="ChEBI" id="CHEBI:15378"/>
        <dbReference type="ChEBI" id="CHEBI:30616"/>
        <dbReference type="ChEBI" id="CHEBI:37721"/>
        <dbReference type="ChEBI" id="CHEBI:61527"/>
        <dbReference type="ChEBI" id="CHEBI:456216"/>
        <dbReference type="EC" id="2.7.1.1"/>
    </reaction>
    <physiologicalReaction direction="left-to-right" evidence="4">
        <dbReference type="Rhea" id="RHEA:16126"/>
    </physiologicalReaction>
</comment>
<dbReference type="Pfam" id="PF03727">
    <property type="entry name" value="Hexokinase_2"/>
    <property type="match status" value="1"/>
</dbReference>
<dbReference type="PANTHER" id="PTHR19443">
    <property type="entry name" value="HEXOKINASE"/>
    <property type="match status" value="1"/>
</dbReference>
<evidence type="ECO:0000313" key="8">
    <source>
        <dbReference type="Proteomes" id="UP001418222"/>
    </source>
</evidence>
<organism evidence="7 8">
    <name type="scientific">Platanthera zijinensis</name>
    <dbReference type="NCBI Taxonomy" id="2320716"/>
    <lineage>
        <taxon>Eukaryota</taxon>
        <taxon>Viridiplantae</taxon>
        <taxon>Streptophyta</taxon>
        <taxon>Embryophyta</taxon>
        <taxon>Tracheophyta</taxon>
        <taxon>Spermatophyta</taxon>
        <taxon>Magnoliopsida</taxon>
        <taxon>Liliopsida</taxon>
        <taxon>Asparagales</taxon>
        <taxon>Orchidaceae</taxon>
        <taxon>Orchidoideae</taxon>
        <taxon>Orchideae</taxon>
        <taxon>Orchidinae</taxon>
        <taxon>Platanthera</taxon>
    </lineage>
</organism>
<keyword evidence="5" id="KW-0067">ATP-binding</keyword>
<dbReference type="AlphaFoldDB" id="A0AAP0BBA5"/>
<dbReference type="SUPFAM" id="SSF53067">
    <property type="entry name" value="Actin-like ATPase domain"/>
    <property type="match status" value="1"/>
</dbReference>
<dbReference type="GO" id="GO:0005739">
    <property type="term" value="C:mitochondrion"/>
    <property type="evidence" value="ECO:0007669"/>
    <property type="project" value="TreeGrafter"/>
</dbReference>
<accession>A0AAP0BBA5</accession>
<comment type="caution">
    <text evidence="7">The sequence shown here is derived from an EMBL/GenBank/DDBJ whole genome shotgun (WGS) entry which is preliminary data.</text>
</comment>
<comment type="pathway">
    <text evidence="1">Carbohydrate degradation.</text>
</comment>
<evidence type="ECO:0000256" key="4">
    <source>
        <dbReference type="ARBA" id="ARBA00047905"/>
    </source>
</evidence>
<dbReference type="GO" id="GO:0005829">
    <property type="term" value="C:cytosol"/>
    <property type="evidence" value="ECO:0007669"/>
    <property type="project" value="TreeGrafter"/>
</dbReference>
<gene>
    <name evidence="7" type="primary">HXK3</name>
    <name evidence="7" type="ORF">KSP39_PZI013270</name>
</gene>
<sequence length="141" mass="15536">MGSKWEIKLSQLDVQTMQGVSQPRPEQESVLLHAQQQVALQGLTQLNIEFSLDAPFKPYDTVGSLALGHYHDNDTVVAVVIGTRTNVCFVELTEAIIKSQGLLTNSGGMVVNMELMREFLVISSAKNSYDIALDDESPNRN</sequence>
<keyword evidence="8" id="KW-1185">Reference proteome</keyword>
<dbReference type="Gene3D" id="3.40.367.20">
    <property type="match status" value="1"/>
</dbReference>
<comment type="similarity">
    <text evidence="5">Belongs to the hexokinase family.</text>
</comment>
<keyword evidence="5" id="KW-0808">Transferase</keyword>
<evidence type="ECO:0000256" key="3">
    <source>
        <dbReference type="ARBA" id="ARBA00023152"/>
    </source>
</evidence>
<dbReference type="EC" id="2.7.1.-" evidence="5"/>
<comment type="pathway">
    <text evidence="2">Carbohydrate metabolism; hexose metabolism.</text>
</comment>
<evidence type="ECO:0000256" key="5">
    <source>
        <dbReference type="RuleBase" id="RU362007"/>
    </source>
</evidence>
<evidence type="ECO:0000256" key="2">
    <source>
        <dbReference type="ARBA" id="ARBA00005028"/>
    </source>
</evidence>
<dbReference type="InterPro" id="IPR043129">
    <property type="entry name" value="ATPase_NBD"/>
</dbReference>
<feature type="domain" description="Hexokinase C-terminal" evidence="6">
    <location>
        <begin position="77"/>
        <end position="140"/>
    </location>
</feature>
<keyword evidence="5" id="KW-0418">Kinase</keyword>
<dbReference type="EMBL" id="JBBWWQ010000011">
    <property type="protein sequence ID" value="KAK8935094.1"/>
    <property type="molecule type" value="Genomic_DNA"/>
</dbReference>
<dbReference type="GO" id="GO:0004396">
    <property type="term" value="F:hexokinase activity"/>
    <property type="evidence" value="ECO:0007669"/>
    <property type="project" value="UniProtKB-UniRule"/>
</dbReference>
<reference evidence="7 8" key="1">
    <citation type="journal article" date="2022" name="Nat. Plants">
        <title>Genomes of leafy and leafless Platanthera orchids illuminate the evolution of mycoheterotrophy.</title>
        <authorList>
            <person name="Li M.H."/>
            <person name="Liu K.W."/>
            <person name="Li Z."/>
            <person name="Lu H.C."/>
            <person name="Ye Q.L."/>
            <person name="Zhang D."/>
            <person name="Wang J.Y."/>
            <person name="Li Y.F."/>
            <person name="Zhong Z.M."/>
            <person name="Liu X."/>
            <person name="Yu X."/>
            <person name="Liu D.K."/>
            <person name="Tu X.D."/>
            <person name="Liu B."/>
            <person name="Hao Y."/>
            <person name="Liao X.Y."/>
            <person name="Jiang Y.T."/>
            <person name="Sun W.H."/>
            <person name="Chen J."/>
            <person name="Chen Y.Q."/>
            <person name="Ai Y."/>
            <person name="Zhai J.W."/>
            <person name="Wu S.S."/>
            <person name="Zhou Z."/>
            <person name="Hsiao Y.Y."/>
            <person name="Wu W.L."/>
            <person name="Chen Y.Y."/>
            <person name="Lin Y.F."/>
            <person name="Hsu J.L."/>
            <person name="Li C.Y."/>
            <person name="Wang Z.W."/>
            <person name="Zhao X."/>
            <person name="Zhong W.Y."/>
            <person name="Ma X.K."/>
            <person name="Ma L."/>
            <person name="Huang J."/>
            <person name="Chen G.Z."/>
            <person name="Huang M.Z."/>
            <person name="Huang L."/>
            <person name="Peng D.H."/>
            <person name="Luo Y.B."/>
            <person name="Zou S.Q."/>
            <person name="Chen S.P."/>
            <person name="Lan S."/>
            <person name="Tsai W.C."/>
            <person name="Van de Peer Y."/>
            <person name="Liu Z.J."/>
        </authorList>
    </citation>
    <scope>NUCLEOTIDE SEQUENCE [LARGE SCALE GENOMIC DNA]</scope>
    <source>
        <strain evidence="7">Lor287</strain>
    </source>
</reference>
<evidence type="ECO:0000313" key="7">
    <source>
        <dbReference type="EMBL" id="KAK8935094.1"/>
    </source>
</evidence>
<dbReference type="InterPro" id="IPR001312">
    <property type="entry name" value="Hexokinase"/>
</dbReference>
<protein>
    <recommendedName>
        <fullName evidence="5">Phosphotransferase</fullName>
        <ecNumber evidence="5">2.7.1.-</ecNumber>
    </recommendedName>
</protein>
<dbReference type="InterPro" id="IPR022673">
    <property type="entry name" value="Hexokinase_C"/>
</dbReference>
<dbReference type="GO" id="GO:0005524">
    <property type="term" value="F:ATP binding"/>
    <property type="evidence" value="ECO:0007669"/>
    <property type="project" value="UniProtKB-UniRule"/>
</dbReference>
<dbReference type="GO" id="GO:0001678">
    <property type="term" value="P:intracellular glucose homeostasis"/>
    <property type="evidence" value="ECO:0007669"/>
    <property type="project" value="InterPro"/>
</dbReference>
<keyword evidence="3 5" id="KW-0324">Glycolysis</keyword>
<evidence type="ECO:0000259" key="6">
    <source>
        <dbReference type="Pfam" id="PF03727"/>
    </source>
</evidence>